<dbReference type="EMBL" id="JACJKY010000001">
    <property type="protein sequence ID" value="MBM6919733.1"/>
    <property type="molecule type" value="Genomic_DNA"/>
</dbReference>
<reference evidence="1" key="1">
    <citation type="submission" date="2020-08" db="EMBL/GenBank/DDBJ databases">
        <authorList>
            <person name="Cejkova D."/>
            <person name="Kubasova T."/>
            <person name="Jahodarova E."/>
            <person name="Rychlik I."/>
        </authorList>
    </citation>
    <scope>NUCLEOTIDE SEQUENCE</scope>
    <source>
        <strain evidence="1">An559</strain>
    </source>
</reference>
<proteinExistence type="predicted"/>
<name>A0A938X4B9_9FIRM</name>
<accession>A0A938X4B9</accession>
<dbReference type="Proteomes" id="UP000774750">
    <property type="component" value="Unassembled WGS sequence"/>
</dbReference>
<dbReference type="RefSeq" id="WP_204443794.1">
    <property type="nucleotide sequence ID" value="NZ_JACJKY010000001.1"/>
</dbReference>
<keyword evidence="2" id="KW-1185">Reference proteome</keyword>
<sequence>MKQIVYLTPNEHSKIVSKMADCILRVTNGAISFFVCSEIPKKLSSNTVLIVSKEMPSVILFNPNIPIIISSDISGISDCLMKQHAQIVYSCGFGEHDCISFSSVLSAQRMISLNRTVKTLDGQLIDPFEMPISFEAKHPFFILSCVLALLLCDVSPEIIFQKLSFDNVCHSSHTMFANTTKQIEE</sequence>
<evidence type="ECO:0000313" key="2">
    <source>
        <dbReference type="Proteomes" id="UP000774750"/>
    </source>
</evidence>
<comment type="caution">
    <text evidence="1">The sequence shown here is derived from an EMBL/GenBank/DDBJ whole genome shotgun (WGS) entry which is preliminary data.</text>
</comment>
<organism evidence="1 2">
    <name type="scientific">Merdimmobilis hominis</name>
    <dbReference type="NCBI Taxonomy" id="2897707"/>
    <lineage>
        <taxon>Bacteria</taxon>
        <taxon>Bacillati</taxon>
        <taxon>Bacillota</taxon>
        <taxon>Clostridia</taxon>
        <taxon>Eubacteriales</taxon>
        <taxon>Oscillospiraceae</taxon>
        <taxon>Merdimmobilis</taxon>
    </lineage>
</organism>
<gene>
    <name evidence="1" type="ORF">H6A12_00935</name>
</gene>
<protein>
    <submittedName>
        <fullName evidence="1">Uncharacterized protein</fullName>
    </submittedName>
</protein>
<evidence type="ECO:0000313" key="1">
    <source>
        <dbReference type="EMBL" id="MBM6919733.1"/>
    </source>
</evidence>
<reference evidence="1" key="2">
    <citation type="journal article" date="2021" name="Sci. Rep.">
        <title>The distribution of antibiotic resistance genes in chicken gut microbiota commensals.</title>
        <authorList>
            <person name="Juricova H."/>
            <person name="Matiasovicova J."/>
            <person name="Kubasova T."/>
            <person name="Cejkova D."/>
            <person name="Rychlik I."/>
        </authorList>
    </citation>
    <scope>NUCLEOTIDE SEQUENCE</scope>
    <source>
        <strain evidence="1">An559</strain>
    </source>
</reference>
<dbReference type="AlphaFoldDB" id="A0A938X4B9"/>